<dbReference type="GO" id="GO:0071111">
    <property type="term" value="F:cyclic-guanylate-specific phosphodiesterase activity"/>
    <property type="evidence" value="ECO:0007669"/>
    <property type="project" value="UniProtKB-EC"/>
</dbReference>
<dbReference type="PANTHER" id="PTHR45228">
    <property type="entry name" value="CYCLIC DI-GMP PHOSPHODIESTERASE TM_0186-RELATED"/>
    <property type="match status" value="1"/>
</dbReference>
<evidence type="ECO:0000259" key="4">
    <source>
        <dbReference type="PROSITE" id="PS51832"/>
    </source>
</evidence>
<dbReference type="InterPro" id="IPR037522">
    <property type="entry name" value="HD_GYP_dom"/>
</dbReference>
<organism evidence="5 6">
    <name type="scientific">Lacunisphaera limnophila</name>
    <dbReference type="NCBI Taxonomy" id="1838286"/>
    <lineage>
        <taxon>Bacteria</taxon>
        <taxon>Pseudomonadati</taxon>
        <taxon>Verrucomicrobiota</taxon>
        <taxon>Opitutia</taxon>
        <taxon>Opitutales</taxon>
        <taxon>Opitutaceae</taxon>
        <taxon>Lacunisphaera</taxon>
    </lineage>
</organism>
<dbReference type="SUPFAM" id="SSF52172">
    <property type="entry name" value="CheY-like"/>
    <property type="match status" value="1"/>
</dbReference>
<reference evidence="5 6" key="1">
    <citation type="submission" date="2016-06" db="EMBL/GenBank/DDBJ databases">
        <title>Three novel species with peptidoglycan cell walls form the new genus Lacunisphaera gen. nov. in the family Opitutaceae of the verrucomicrobial subdivision 4.</title>
        <authorList>
            <person name="Rast P."/>
            <person name="Gloeckner I."/>
            <person name="Jogler M."/>
            <person name="Boedeker C."/>
            <person name="Jeske O."/>
            <person name="Wiegand S."/>
            <person name="Reinhardt R."/>
            <person name="Schumann P."/>
            <person name="Rohde M."/>
            <person name="Spring S."/>
            <person name="Gloeckner F.O."/>
            <person name="Jogler C."/>
        </authorList>
    </citation>
    <scope>NUCLEOTIDE SEQUENCE [LARGE SCALE GENOMIC DNA]</scope>
    <source>
        <strain evidence="5 6">IG16b</strain>
    </source>
</reference>
<dbReference type="Pfam" id="PF13487">
    <property type="entry name" value="HD_5"/>
    <property type="match status" value="1"/>
</dbReference>
<dbReference type="InterPro" id="IPR052020">
    <property type="entry name" value="Cyclic_di-GMP/3'3'-cGAMP_PDE"/>
</dbReference>
<accession>A0A1D8AW37</accession>
<evidence type="ECO:0000256" key="2">
    <source>
        <dbReference type="SAM" id="Coils"/>
    </source>
</evidence>
<protein>
    <submittedName>
        <fullName evidence="5">Cyclic di-GMP phosphodiesterase response regulator RpfG</fullName>
        <ecNumber evidence="5">3.1.4.52</ecNumber>
    </submittedName>
</protein>
<keyword evidence="1" id="KW-0597">Phosphoprotein</keyword>
<keyword evidence="2" id="KW-0175">Coiled coil</keyword>
<dbReference type="Pfam" id="PF00072">
    <property type="entry name" value="Response_reg"/>
    <property type="match status" value="1"/>
</dbReference>
<dbReference type="CDD" id="cd00077">
    <property type="entry name" value="HDc"/>
    <property type="match status" value="1"/>
</dbReference>
<dbReference type="AlphaFoldDB" id="A0A1D8AW37"/>
<feature type="coiled-coil region" evidence="2">
    <location>
        <begin position="133"/>
        <end position="178"/>
    </location>
</feature>
<sequence>MSDPTLSHTILIVDDEPVVLGALKETLERERYHVVACSSPIKALAILAERQFAVIISDQRMPEMLGLDFLVESRKTHPNASRILITAVLALPTIVEAINKGEIFRFIAKPWLREELLATVRNAIQRHDLIMRNEVLQARSQQLNAQLTVANGELEQKVRDLETERAKLDVANTELSSRYESSLELCRRILTAYDPVLGGQAKLLVEFANKMGETEHFSEPERHALHASAWLCDLGLIGVPRELLRTFRSAPASLTERERATMQNHPVYSQTLAALVDPRPETGAIIRGHHERYDGTGYPDGLAGKRIPWAARCLAVAVGYVESGLPKQAAIDQLLAKSGTHYDPEAIRLFLKVSNLVNLPRSVREILLEELEPGMVLATGIYSPHGLLLIGEGQLLGPGTINKIRDHNQIAPISQRLLVYS</sequence>
<keyword evidence="5" id="KW-0378">Hydrolase</keyword>
<dbReference type="InterPro" id="IPR003607">
    <property type="entry name" value="HD/PDEase_dom"/>
</dbReference>
<dbReference type="CDD" id="cd17569">
    <property type="entry name" value="REC_HupR-like"/>
    <property type="match status" value="1"/>
</dbReference>
<dbReference type="Gene3D" id="1.10.3210.10">
    <property type="entry name" value="Hypothetical protein af1432"/>
    <property type="match status" value="1"/>
</dbReference>
<dbReference type="GO" id="GO:0000160">
    <property type="term" value="P:phosphorelay signal transduction system"/>
    <property type="evidence" value="ECO:0007669"/>
    <property type="project" value="InterPro"/>
</dbReference>
<dbReference type="EMBL" id="CP016094">
    <property type="protein sequence ID" value="AOS45101.1"/>
    <property type="molecule type" value="Genomic_DNA"/>
</dbReference>
<dbReference type="SMART" id="SM00448">
    <property type="entry name" value="REC"/>
    <property type="match status" value="1"/>
</dbReference>
<feature type="domain" description="HD-GYP" evidence="4">
    <location>
        <begin position="175"/>
        <end position="366"/>
    </location>
</feature>
<feature type="modified residue" description="4-aspartylphosphate" evidence="1">
    <location>
        <position position="58"/>
    </location>
</feature>
<dbReference type="InterPro" id="IPR011006">
    <property type="entry name" value="CheY-like_superfamily"/>
</dbReference>
<keyword evidence="6" id="KW-1185">Reference proteome</keyword>
<dbReference type="OrthoDB" id="9802066at2"/>
<dbReference type="SUPFAM" id="SSF109604">
    <property type="entry name" value="HD-domain/PDEase-like"/>
    <property type="match status" value="1"/>
</dbReference>
<dbReference type="KEGG" id="obg:Verru16b_02177"/>
<dbReference type="PROSITE" id="PS50110">
    <property type="entry name" value="RESPONSE_REGULATORY"/>
    <property type="match status" value="1"/>
</dbReference>
<dbReference type="STRING" id="1838286.Verru16b_02177"/>
<dbReference type="PANTHER" id="PTHR45228:SF8">
    <property type="entry name" value="TWO-COMPONENT RESPONSE REGULATOR-RELATED"/>
    <property type="match status" value="1"/>
</dbReference>
<dbReference type="Proteomes" id="UP000095228">
    <property type="component" value="Chromosome"/>
</dbReference>
<dbReference type="RefSeq" id="WP_069962288.1">
    <property type="nucleotide sequence ID" value="NZ_CP016094.1"/>
</dbReference>
<evidence type="ECO:0000259" key="3">
    <source>
        <dbReference type="PROSITE" id="PS50110"/>
    </source>
</evidence>
<proteinExistence type="predicted"/>
<dbReference type="PROSITE" id="PS51832">
    <property type="entry name" value="HD_GYP"/>
    <property type="match status" value="1"/>
</dbReference>
<dbReference type="InterPro" id="IPR001789">
    <property type="entry name" value="Sig_transdc_resp-reg_receiver"/>
</dbReference>
<feature type="domain" description="Response regulatory" evidence="3">
    <location>
        <begin position="9"/>
        <end position="124"/>
    </location>
</feature>
<evidence type="ECO:0000313" key="5">
    <source>
        <dbReference type="EMBL" id="AOS45101.1"/>
    </source>
</evidence>
<gene>
    <name evidence="5" type="primary">rpfG_1</name>
    <name evidence="5" type="ORF">Verru16b_02177</name>
</gene>
<evidence type="ECO:0000256" key="1">
    <source>
        <dbReference type="PROSITE-ProRule" id="PRU00169"/>
    </source>
</evidence>
<dbReference type="EC" id="3.1.4.52" evidence="5"/>
<name>A0A1D8AW37_9BACT</name>
<evidence type="ECO:0000313" key="6">
    <source>
        <dbReference type="Proteomes" id="UP000095228"/>
    </source>
</evidence>
<dbReference type="Gene3D" id="3.40.50.2300">
    <property type="match status" value="1"/>
</dbReference>